<dbReference type="SUPFAM" id="SSF53448">
    <property type="entry name" value="Nucleotide-diphospho-sugar transferases"/>
    <property type="match status" value="1"/>
</dbReference>
<evidence type="ECO:0000259" key="2">
    <source>
        <dbReference type="Pfam" id="PF02397"/>
    </source>
</evidence>
<reference evidence="3 4" key="1">
    <citation type="submission" date="2011-06" db="EMBL/GenBank/DDBJ databases">
        <title>The draft genome of Thiocapsa marina 5811.</title>
        <authorList>
            <consortium name="US DOE Joint Genome Institute (JGI-PGF)"/>
            <person name="Lucas S."/>
            <person name="Han J."/>
            <person name="Cheng J.-F."/>
            <person name="Goodwin L."/>
            <person name="Pitluck S."/>
            <person name="Peters L."/>
            <person name="Land M.L."/>
            <person name="Hauser L."/>
            <person name="Vogl K."/>
            <person name="Liu Z."/>
            <person name="Imhoff J."/>
            <person name="Thiel V."/>
            <person name="Frigaard N.-U."/>
            <person name="Bryant D."/>
            <person name="Woyke T.J."/>
        </authorList>
    </citation>
    <scope>NUCLEOTIDE SEQUENCE [LARGE SCALE GENOMIC DNA]</scope>
    <source>
        <strain evidence="3 4">5811</strain>
    </source>
</reference>
<dbReference type="STRING" id="768671.ThimaDRAFT_3250"/>
<dbReference type="Proteomes" id="UP000005459">
    <property type="component" value="Unassembled WGS sequence"/>
</dbReference>
<dbReference type="InterPro" id="IPR050486">
    <property type="entry name" value="Mannose-1P_guanyltransferase"/>
</dbReference>
<dbReference type="InterPro" id="IPR029044">
    <property type="entry name" value="Nucleotide-diphossugar_trans"/>
</dbReference>
<dbReference type="InterPro" id="IPR005835">
    <property type="entry name" value="NTP_transferase_dom"/>
</dbReference>
<dbReference type="eggNOG" id="COG2148">
    <property type="taxonomic scope" value="Bacteria"/>
</dbReference>
<dbReference type="RefSeq" id="WP_007194122.1">
    <property type="nucleotide sequence ID" value="NZ_AFWV01000010.1"/>
</dbReference>
<dbReference type="EMBL" id="AFWV01000010">
    <property type="protein sequence ID" value="EGV17705.1"/>
    <property type="molecule type" value="Genomic_DNA"/>
</dbReference>
<dbReference type="OrthoDB" id="5557705at2"/>
<dbReference type="eggNOG" id="COG1208">
    <property type="taxonomic scope" value="Bacteria"/>
</dbReference>
<sequence>MDQAILFADRLGAELAPLTDRTSIALLPVAGKPMIEHALESLAKAGIRRILVVVSPFADEIQRGIGDGTRWGLRLTYTLTRGEEDPTAVVERLGTRIDGPLVALRGDLIHGFDVAAWISAAETTPGDCVWADADGVSAACGIHRAGSLDLTPLAWPPTGREGAAPQTAWIPVAAEQVRTVQSLAEYHRVNLDAVAKRLPGLILPGRQAALGLTLGRGSRVSPRSLKQGVCLVGARCRIAPDAELTGEVVISDDVIVDRRATINSSVILPHTYVGELVEITNAIVSANTMIRVDSGAVLQVTDACLLADLEQATLSGGIADPVHRVLGTLGLILSLPLWPIAALAALPNRERGWLETVLLRGNKREVDALGQIRRRDFVAREWNTRVPILRGLPRLLSVISGDLRLVGVTPLSPEVSDRLQEDWEQTREQAPAGLIGPTQLEVPADAPLEEKLMSDVFYARQRRAGRDVVYLLQGLLAILRPSSWLPAPRTTPFD</sequence>
<name>F9UDQ8_9GAMM</name>
<dbReference type="Pfam" id="PF00483">
    <property type="entry name" value="NTP_transferase"/>
    <property type="match status" value="1"/>
</dbReference>
<keyword evidence="4" id="KW-1185">Reference proteome</keyword>
<accession>F9UDQ8</accession>
<feature type="domain" description="Nucleotidyl transferase" evidence="1">
    <location>
        <begin position="12"/>
        <end position="122"/>
    </location>
</feature>
<evidence type="ECO:0000259" key="1">
    <source>
        <dbReference type="Pfam" id="PF00483"/>
    </source>
</evidence>
<dbReference type="PANTHER" id="PTHR22572">
    <property type="entry name" value="SUGAR-1-PHOSPHATE GUANYL TRANSFERASE"/>
    <property type="match status" value="1"/>
</dbReference>
<dbReference type="Gene3D" id="3.90.550.10">
    <property type="entry name" value="Spore Coat Polysaccharide Biosynthesis Protein SpsA, Chain A"/>
    <property type="match status" value="1"/>
</dbReference>
<evidence type="ECO:0000313" key="3">
    <source>
        <dbReference type="EMBL" id="EGV17705.1"/>
    </source>
</evidence>
<protein>
    <submittedName>
        <fullName evidence="3">Nucleotidyl transferase</fullName>
    </submittedName>
</protein>
<dbReference type="Pfam" id="PF02397">
    <property type="entry name" value="Bac_transf"/>
    <property type="match status" value="1"/>
</dbReference>
<feature type="domain" description="Bacterial sugar transferase" evidence="2">
    <location>
        <begin position="391"/>
        <end position="479"/>
    </location>
</feature>
<gene>
    <name evidence="3" type="ORF">ThimaDRAFT_3250</name>
</gene>
<dbReference type="Gene3D" id="2.160.10.10">
    <property type="entry name" value="Hexapeptide repeat proteins"/>
    <property type="match status" value="1"/>
</dbReference>
<dbReference type="GO" id="GO:0016740">
    <property type="term" value="F:transferase activity"/>
    <property type="evidence" value="ECO:0007669"/>
    <property type="project" value="UniProtKB-KW"/>
</dbReference>
<organism evidence="3 4">
    <name type="scientific">Thiocapsa marina 5811</name>
    <dbReference type="NCBI Taxonomy" id="768671"/>
    <lineage>
        <taxon>Bacteria</taxon>
        <taxon>Pseudomonadati</taxon>
        <taxon>Pseudomonadota</taxon>
        <taxon>Gammaproteobacteria</taxon>
        <taxon>Chromatiales</taxon>
        <taxon>Chromatiaceae</taxon>
        <taxon>Thiocapsa</taxon>
    </lineage>
</organism>
<dbReference type="AlphaFoldDB" id="F9UDQ8"/>
<dbReference type="InterPro" id="IPR003362">
    <property type="entry name" value="Bact_transf"/>
</dbReference>
<proteinExistence type="predicted"/>
<keyword evidence="3" id="KW-0808">Transferase</keyword>
<evidence type="ECO:0000313" key="4">
    <source>
        <dbReference type="Proteomes" id="UP000005459"/>
    </source>
</evidence>